<reference evidence="2" key="1">
    <citation type="submission" date="2021-05" db="EMBL/GenBank/DDBJ databases">
        <authorList>
            <person name="Arsene-Ploetze F."/>
        </authorList>
    </citation>
    <scope>NUCLEOTIDE SEQUENCE</scope>
    <source>
        <strain evidence="2">DSM 42138</strain>
    </source>
</reference>
<sequence>MIKPFPSPQDAERPGQPLGANNSFPSLQSRVRRFVLPGNMNGSGFSGGSIL</sequence>
<protein>
    <submittedName>
        <fullName evidence="2">Uncharacterized protein</fullName>
    </submittedName>
</protein>
<dbReference type="EMBL" id="CAJSLV010000086">
    <property type="protein sequence ID" value="CAG6397432.1"/>
    <property type="molecule type" value="Genomic_DNA"/>
</dbReference>
<evidence type="ECO:0000256" key="1">
    <source>
        <dbReference type="SAM" id="MobiDB-lite"/>
    </source>
</evidence>
<name>A0A9W4DW24_9ACTN</name>
<dbReference type="Proteomes" id="UP001152519">
    <property type="component" value="Unassembled WGS sequence"/>
</dbReference>
<dbReference type="AlphaFoldDB" id="A0A9W4DW24"/>
<keyword evidence="3" id="KW-1185">Reference proteome</keyword>
<feature type="region of interest" description="Disordered" evidence="1">
    <location>
        <begin position="1"/>
        <end position="24"/>
    </location>
</feature>
<accession>A0A9W4DW24</accession>
<gene>
    <name evidence="2" type="ORF">SCOCK_540033</name>
</gene>
<organism evidence="2 3">
    <name type="scientific">Actinacidiphila cocklensis</name>
    <dbReference type="NCBI Taxonomy" id="887465"/>
    <lineage>
        <taxon>Bacteria</taxon>
        <taxon>Bacillati</taxon>
        <taxon>Actinomycetota</taxon>
        <taxon>Actinomycetes</taxon>
        <taxon>Kitasatosporales</taxon>
        <taxon>Streptomycetaceae</taxon>
        <taxon>Actinacidiphila</taxon>
    </lineage>
</organism>
<proteinExistence type="predicted"/>
<evidence type="ECO:0000313" key="2">
    <source>
        <dbReference type="EMBL" id="CAG6397432.1"/>
    </source>
</evidence>
<evidence type="ECO:0000313" key="3">
    <source>
        <dbReference type="Proteomes" id="UP001152519"/>
    </source>
</evidence>
<comment type="caution">
    <text evidence="2">The sequence shown here is derived from an EMBL/GenBank/DDBJ whole genome shotgun (WGS) entry which is preliminary data.</text>
</comment>